<protein>
    <submittedName>
        <fullName evidence="3">HET-domain-containing protein</fullName>
    </submittedName>
</protein>
<dbReference type="Proteomes" id="UP001321760">
    <property type="component" value="Unassembled WGS sequence"/>
</dbReference>
<dbReference type="InterPro" id="IPR010730">
    <property type="entry name" value="HET"/>
</dbReference>
<proteinExistence type="predicted"/>
<reference evidence="3" key="1">
    <citation type="journal article" date="2023" name="Mol. Phylogenet. Evol.">
        <title>Genome-scale phylogeny and comparative genomics of the fungal order Sordariales.</title>
        <authorList>
            <person name="Hensen N."/>
            <person name="Bonometti L."/>
            <person name="Westerberg I."/>
            <person name="Brannstrom I.O."/>
            <person name="Guillou S."/>
            <person name="Cros-Aarteil S."/>
            <person name="Calhoun S."/>
            <person name="Haridas S."/>
            <person name="Kuo A."/>
            <person name="Mondo S."/>
            <person name="Pangilinan J."/>
            <person name="Riley R."/>
            <person name="LaButti K."/>
            <person name="Andreopoulos B."/>
            <person name="Lipzen A."/>
            <person name="Chen C."/>
            <person name="Yan M."/>
            <person name="Daum C."/>
            <person name="Ng V."/>
            <person name="Clum A."/>
            <person name="Steindorff A."/>
            <person name="Ohm R.A."/>
            <person name="Martin F."/>
            <person name="Silar P."/>
            <person name="Natvig D.O."/>
            <person name="Lalanne C."/>
            <person name="Gautier V."/>
            <person name="Ament-Velasquez S.L."/>
            <person name="Kruys A."/>
            <person name="Hutchinson M.I."/>
            <person name="Powell A.J."/>
            <person name="Barry K."/>
            <person name="Miller A.N."/>
            <person name="Grigoriev I.V."/>
            <person name="Debuchy R."/>
            <person name="Gladieux P."/>
            <person name="Hiltunen Thoren M."/>
            <person name="Johannesson H."/>
        </authorList>
    </citation>
    <scope>NUCLEOTIDE SEQUENCE</scope>
    <source>
        <strain evidence="3">PSN243</strain>
    </source>
</reference>
<gene>
    <name evidence="3" type="ORF">QBC34DRAFT_474171</name>
</gene>
<reference evidence="3" key="2">
    <citation type="submission" date="2023-05" db="EMBL/GenBank/DDBJ databases">
        <authorList>
            <consortium name="Lawrence Berkeley National Laboratory"/>
            <person name="Steindorff A."/>
            <person name="Hensen N."/>
            <person name="Bonometti L."/>
            <person name="Westerberg I."/>
            <person name="Brannstrom I.O."/>
            <person name="Guillou S."/>
            <person name="Cros-Aarteil S."/>
            <person name="Calhoun S."/>
            <person name="Haridas S."/>
            <person name="Kuo A."/>
            <person name="Mondo S."/>
            <person name="Pangilinan J."/>
            <person name="Riley R."/>
            <person name="Labutti K."/>
            <person name="Andreopoulos B."/>
            <person name="Lipzen A."/>
            <person name="Chen C."/>
            <person name="Yanf M."/>
            <person name="Daum C."/>
            <person name="Ng V."/>
            <person name="Clum A."/>
            <person name="Ohm R."/>
            <person name="Martin F."/>
            <person name="Silar P."/>
            <person name="Natvig D."/>
            <person name="Lalanne C."/>
            <person name="Gautier V."/>
            <person name="Ament-Velasquez S.L."/>
            <person name="Kruys A."/>
            <person name="Hutchinson M.I."/>
            <person name="Powell A.J."/>
            <person name="Barry K."/>
            <person name="Miller A.N."/>
            <person name="Grigoriev I.V."/>
            <person name="Debuchy R."/>
            <person name="Gladieux P."/>
            <person name="Thoren M.H."/>
            <person name="Johannesson H."/>
        </authorList>
    </citation>
    <scope>NUCLEOTIDE SEQUENCE</scope>
    <source>
        <strain evidence="3">PSN243</strain>
    </source>
</reference>
<dbReference type="AlphaFoldDB" id="A0AAV9GBM6"/>
<dbReference type="Pfam" id="PF06985">
    <property type="entry name" value="HET"/>
    <property type="match status" value="1"/>
</dbReference>
<feature type="domain" description="DUF8212" evidence="2">
    <location>
        <begin position="221"/>
        <end position="247"/>
    </location>
</feature>
<dbReference type="Pfam" id="PF26640">
    <property type="entry name" value="DUF8212"/>
    <property type="match status" value="1"/>
</dbReference>
<dbReference type="InterPro" id="IPR058525">
    <property type="entry name" value="DUF8212"/>
</dbReference>
<comment type="caution">
    <text evidence="3">The sequence shown here is derived from an EMBL/GenBank/DDBJ whole genome shotgun (WGS) entry which is preliminary data.</text>
</comment>
<accession>A0AAV9GBM6</accession>
<name>A0AAV9GBM6_9PEZI</name>
<evidence type="ECO:0000313" key="3">
    <source>
        <dbReference type="EMBL" id="KAK4444725.1"/>
    </source>
</evidence>
<keyword evidence="4" id="KW-1185">Reference proteome</keyword>
<sequence>MRLINTTTGEFEELIGRNIPAYAILSHTWEDEEVSFADTKQDPRFREKKGWRKISGTCKLARRDGYQYAWIDTCCIDKSSSAELTEAINSMFLWYQRARVCYVFLSDLATSSDDLTYGLQNCRWFTRGWTLQELIAPRHVKFYNRWWQFCGSKENLVDKLATITHISRDVLTHQVGLSSVPVAARMSWASSRETTRIEDIAYCLLGIFGVNLPLLYGEEHRAFRRLQEEIIRTTPDLSILAWKVPVDPSPSPIPVISGVLADSPRCFGGQGAFKADKGTKACEFITTHRGIKIQSTEVEISRSTDGAAYKYILLLNHLDNQGRRVAILLERCGAGQYIRSSPSSFIFHPADENGKGDRVWSVERSGLGSSSGTRYLLTDLQWLGSEFQHEVPFTTRLPEIKDLGIIQVKQPRWATFDRAWPLENYDLSKQGFLFPTSDSQDGVAVLKLRWSFTRGDFPAQVTQFMFVMFYRFPADPENPPPEISLFKLERIPPATLDMLQEMLSMASDTRNPAGLQLFLRYHKIPKLARDTVPIPGTDAVDLVWFECAVVEDRQICENPFWRVEFHVDKVHKDEVPQKTSGIWGISGILVEREF</sequence>
<organism evidence="3 4">
    <name type="scientific">Podospora aff. communis PSN243</name>
    <dbReference type="NCBI Taxonomy" id="3040156"/>
    <lineage>
        <taxon>Eukaryota</taxon>
        <taxon>Fungi</taxon>
        <taxon>Dikarya</taxon>
        <taxon>Ascomycota</taxon>
        <taxon>Pezizomycotina</taxon>
        <taxon>Sordariomycetes</taxon>
        <taxon>Sordariomycetidae</taxon>
        <taxon>Sordariales</taxon>
        <taxon>Podosporaceae</taxon>
        <taxon>Podospora</taxon>
    </lineage>
</organism>
<feature type="domain" description="Heterokaryon incompatibility" evidence="1">
    <location>
        <begin position="22"/>
        <end position="112"/>
    </location>
</feature>
<dbReference type="PANTHER" id="PTHR10622">
    <property type="entry name" value="HET DOMAIN-CONTAINING PROTEIN"/>
    <property type="match status" value="1"/>
</dbReference>
<evidence type="ECO:0000259" key="1">
    <source>
        <dbReference type="Pfam" id="PF06985"/>
    </source>
</evidence>
<evidence type="ECO:0000259" key="2">
    <source>
        <dbReference type="Pfam" id="PF26640"/>
    </source>
</evidence>
<dbReference type="EMBL" id="MU865973">
    <property type="protein sequence ID" value="KAK4444725.1"/>
    <property type="molecule type" value="Genomic_DNA"/>
</dbReference>
<dbReference type="PANTHER" id="PTHR10622:SF12">
    <property type="entry name" value="HET DOMAIN-CONTAINING PROTEIN"/>
    <property type="match status" value="1"/>
</dbReference>
<evidence type="ECO:0000313" key="4">
    <source>
        <dbReference type="Proteomes" id="UP001321760"/>
    </source>
</evidence>